<dbReference type="OrthoDB" id="2290255at2759"/>
<dbReference type="Proteomes" id="UP000028524">
    <property type="component" value="Unassembled WGS sequence"/>
</dbReference>
<dbReference type="InParanoid" id="A0A084QIV7"/>
<gene>
    <name evidence="3" type="ORF">S40285_06814</name>
</gene>
<evidence type="ECO:0000256" key="1">
    <source>
        <dbReference type="SAM" id="MobiDB-lite"/>
    </source>
</evidence>
<evidence type="ECO:0000313" key="3">
    <source>
        <dbReference type="EMBL" id="KFA63892.1"/>
    </source>
</evidence>
<dbReference type="EMBL" id="KL660713">
    <property type="protein sequence ID" value="KFA63892.1"/>
    <property type="molecule type" value="Genomic_DNA"/>
</dbReference>
<organism evidence="3 4">
    <name type="scientific">Stachybotrys chlorohalonatus (strain IBT 40285)</name>
    <dbReference type="NCBI Taxonomy" id="1283841"/>
    <lineage>
        <taxon>Eukaryota</taxon>
        <taxon>Fungi</taxon>
        <taxon>Dikarya</taxon>
        <taxon>Ascomycota</taxon>
        <taxon>Pezizomycotina</taxon>
        <taxon>Sordariomycetes</taxon>
        <taxon>Hypocreomycetidae</taxon>
        <taxon>Hypocreales</taxon>
        <taxon>Stachybotryaceae</taxon>
        <taxon>Stachybotrys</taxon>
    </lineage>
</organism>
<proteinExistence type="predicted"/>
<feature type="compositionally biased region" description="Polar residues" evidence="1">
    <location>
        <begin position="17"/>
        <end position="28"/>
    </location>
</feature>
<feature type="domain" description="DUF7721" evidence="2">
    <location>
        <begin position="86"/>
        <end position="167"/>
    </location>
</feature>
<name>A0A084QIV7_STAC4</name>
<dbReference type="PANTHER" id="PTHR39477">
    <property type="entry name" value="CHROMOSOME 8, WHOLE GENOME SHOTGUN SEQUENCE"/>
    <property type="match status" value="1"/>
</dbReference>
<evidence type="ECO:0000259" key="2">
    <source>
        <dbReference type="Pfam" id="PF24845"/>
    </source>
</evidence>
<keyword evidence="4" id="KW-1185">Reference proteome</keyword>
<feature type="compositionally biased region" description="Low complexity" evidence="1">
    <location>
        <begin position="96"/>
        <end position="106"/>
    </location>
</feature>
<reference evidence="3 4" key="1">
    <citation type="journal article" date="2014" name="BMC Genomics">
        <title>Comparative genome sequencing reveals chemotype-specific gene clusters in the toxigenic black mold Stachybotrys.</title>
        <authorList>
            <person name="Semeiks J."/>
            <person name="Borek D."/>
            <person name="Otwinowski Z."/>
            <person name="Grishin N.V."/>
        </authorList>
    </citation>
    <scope>NUCLEOTIDE SEQUENCE [LARGE SCALE GENOMIC DNA]</scope>
    <source>
        <strain evidence="3 4">IBT 40285</strain>
    </source>
</reference>
<feature type="compositionally biased region" description="Acidic residues" evidence="1">
    <location>
        <begin position="140"/>
        <end position="149"/>
    </location>
</feature>
<protein>
    <recommendedName>
        <fullName evidence="2">DUF7721 domain-containing protein</fullName>
    </recommendedName>
</protein>
<dbReference type="HOGENOM" id="CLU_063290_2_2_1"/>
<feature type="region of interest" description="Disordered" evidence="1">
    <location>
        <begin position="119"/>
        <end position="149"/>
    </location>
</feature>
<dbReference type="AlphaFoldDB" id="A0A084QIV7"/>
<feature type="region of interest" description="Disordered" evidence="1">
    <location>
        <begin position="1"/>
        <end position="47"/>
    </location>
</feature>
<dbReference type="Pfam" id="PF24845">
    <property type="entry name" value="DUF7721"/>
    <property type="match status" value="1"/>
</dbReference>
<evidence type="ECO:0000313" key="4">
    <source>
        <dbReference type="Proteomes" id="UP000028524"/>
    </source>
</evidence>
<sequence length="239" mass="25825">MDKLFNAGKEFLEERNQSQGQGKQSPSRRQYVHSQYHRHPSHSAALDESRLSPIITVVCMPNTALEAHGGNYPAGGGFQAPDDDDDFRTAREEAASRAGSSGSSELFSSILGSIGQNRSRLDKDDIDEQDAVNKHKKTYDDDDDDNDEDTLGKAAAIQALKLFNQGETGGKQSQGAFLGLAMSEASKLFDDKASKGKVSSDASKESTIQKAGEMALKMYLKSQGQQQQGGLMGLASKFL</sequence>
<feature type="region of interest" description="Disordered" evidence="1">
    <location>
        <begin position="71"/>
        <end position="106"/>
    </location>
</feature>
<accession>A0A084QIV7</accession>
<dbReference type="InterPro" id="IPR056138">
    <property type="entry name" value="DUF7721"/>
</dbReference>
<dbReference type="PANTHER" id="PTHR39477:SF1">
    <property type="entry name" value="BETA-FLANKING PROTEIN"/>
    <property type="match status" value="1"/>
</dbReference>
<dbReference type="OMA" id="KFTQGET"/>